<evidence type="ECO:0000256" key="3">
    <source>
        <dbReference type="ARBA" id="ARBA00022598"/>
    </source>
</evidence>
<dbReference type="Gene3D" id="3.30.930.10">
    <property type="entry name" value="Bira Bifunctional Protein, Domain 2"/>
    <property type="match status" value="1"/>
</dbReference>
<protein>
    <submittedName>
        <fullName evidence="10">Glycine--tRNA ligase, mitochondrial 1-like isoform X2</fullName>
    </submittedName>
</protein>
<dbReference type="Gene3D" id="3.30.720.200">
    <property type="match status" value="1"/>
</dbReference>
<dbReference type="GO" id="GO:0005739">
    <property type="term" value="C:mitochondrion"/>
    <property type="evidence" value="ECO:0007669"/>
    <property type="project" value="TreeGrafter"/>
</dbReference>
<keyword evidence="2" id="KW-0963">Cytoplasm</keyword>
<dbReference type="GO" id="GO:0070150">
    <property type="term" value="P:mitochondrial glycyl-tRNA aminoacylation"/>
    <property type="evidence" value="ECO:0007669"/>
    <property type="project" value="TreeGrafter"/>
</dbReference>
<dbReference type="InterPro" id="IPR045864">
    <property type="entry name" value="aa-tRNA-synth_II/BPL/LPL"/>
</dbReference>
<dbReference type="GeneID" id="115740071"/>
<evidence type="ECO:0000313" key="9">
    <source>
        <dbReference type="Proteomes" id="UP000827889"/>
    </source>
</evidence>
<organism evidence="9 10">
    <name type="scientific">Rhodamnia argentea</name>
    <dbReference type="NCBI Taxonomy" id="178133"/>
    <lineage>
        <taxon>Eukaryota</taxon>
        <taxon>Viridiplantae</taxon>
        <taxon>Streptophyta</taxon>
        <taxon>Embryophyta</taxon>
        <taxon>Tracheophyta</taxon>
        <taxon>Spermatophyta</taxon>
        <taxon>Magnoliopsida</taxon>
        <taxon>eudicotyledons</taxon>
        <taxon>Gunneridae</taxon>
        <taxon>Pentapetalae</taxon>
        <taxon>rosids</taxon>
        <taxon>malvids</taxon>
        <taxon>Myrtales</taxon>
        <taxon>Myrtaceae</taxon>
        <taxon>Myrtoideae</taxon>
        <taxon>Myrteae</taxon>
        <taxon>Australasian group</taxon>
        <taxon>Rhodamnia</taxon>
    </lineage>
</organism>
<dbReference type="InterPro" id="IPR004154">
    <property type="entry name" value="Anticodon-bd"/>
</dbReference>
<evidence type="ECO:0000256" key="5">
    <source>
        <dbReference type="ARBA" id="ARBA00022840"/>
    </source>
</evidence>
<sequence>MDCTDYSFREVLAGCLTSDEFRETLMKALKVGCFCTPSFHSYRDVPRIYEYDSTGLNIESRVLKLWNWHFTLSMEVVRLPGVLPPRCPEKVPVVKDEKTGTFYRADCLLKQFCFEKLEKASSLNAEKAAEFNQLLRNLYTLSEEELGKHIKDYGITAPDTQNTLSIPFFVKWSVQTPICAPPFQFGPYMRPRYEQDKFEDLTRLFEENDCSFPVATCHIGQSFEEEISPSRGLVIRHEFSVAEIQHFVDPKDTTHGKFRAVAEVETFMFPREQQKYGQSAIKIVLDQAVSKGIVDNMTLAYYIGKAFLFLTCLGIDKDHLRFRQRFRSEMAPYAVDCWVAEIECSSGWIECVDIAYSPEYDSQARADEIEFALHDNGTFIETIAAREPTVAPNEKELGHAFEGNQKIVIESLLAMSKEEALLMKDDLASEGESAFLVRTWGKTVTIKDNMVNISVKRTRERERVFRPSVIEPSFCIERIIHCLFEHSLYMRPSKAGDERVSVFRFPPLVAPIECAVFSMREKKPNHESARLIRRSLTDAGVSYRNFIAGNTTGKEYAEADELGVPFAIIVDSNVDVSIRDRDSGDKVRVSVGEAASVVKGLIDGHKTWSCICSSF</sequence>
<evidence type="ECO:0000313" key="10">
    <source>
        <dbReference type="RefSeq" id="XP_030529303.1"/>
    </source>
</evidence>
<dbReference type="PANTHER" id="PTHR10745:SF0">
    <property type="entry name" value="GLYCINE--TRNA LIGASE"/>
    <property type="match status" value="1"/>
</dbReference>
<comment type="subcellular location">
    <subcellularLocation>
        <location evidence="1">Cytoplasm</location>
    </subcellularLocation>
</comment>
<evidence type="ECO:0000256" key="2">
    <source>
        <dbReference type="ARBA" id="ARBA00022490"/>
    </source>
</evidence>
<dbReference type="Gene3D" id="3.40.50.800">
    <property type="entry name" value="Anticodon-binding domain"/>
    <property type="match status" value="1"/>
</dbReference>
<dbReference type="GO" id="GO:0005524">
    <property type="term" value="F:ATP binding"/>
    <property type="evidence" value="ECO:0007669"/>
    <property type="project" value="UniProtKB-KW"/>
</dbReference>
<keyword evidence="6" id="KW-0648">Protein biosynthesis</keyword>
<dbReference type="PRINTS" id="PR01043">
    <property type="entry name" value="TRNASYNTHGLY"/>
</dbReference>
<evidence type="ECO:0000259" key="8">
    <source>
        <dbReference type="Pfam" id="PF03129"/>
    </source>
</evidence>
<keyword evidence="9" id="KW-1185">Reference proteome</keyword>
<keyword evidence="5" id="KW-0067">ATP-binding</keyword>
<dbReference type="FunFam" id="3.30.720.200:FF:000001">
    <property type="entry name" value="Glycine--tRNA ligase 2"/>
    <property type="match status" value="1"/>
</dbReference>
<dbReference type="PANTHER" id="PTHR10745">
    <property type="entry name" value="GLYCYL-TRNA SYNTHETASE/DNA POLYMERASE SUBUNIT GAMMA-2"/>
    <property type="match status" value="1"/>
</dbReference>
<dbReference type="Proteomes" id="UP000827889">
    <property type="component" value="Chromosome 5"/>
</dbReference>
<dbReference type="GO" id="GO:0004820">
    <property type="term" value="F:glycine-tRNA ligase activity"/>
    <property type="evidence" value="ECO:0007669"/>
    <property type="project" value="InterPro"/>
</dbReference>
<proteinExistence type="predicted"/>
<dbReference type="RefSeq" id="XP_030529303.1">
    <property type="nucleotide sequence ID" value="XM_030673443.2"/>
</dbReference>
<reference evidence="10" key="1">
    <citation type="submission" date="2025-08" db="UniProtKB">
        <authorList>
            <consortium name="RefSeq"/>
        </authorList>
    </citation>
    <scope>IDENTIFICATION</scope>
    <source>
        <tissue evidence="10">Leaf</tissue>
    </source>
</reference>
<dbReference type="InterPro" id="IPR036621">
    <property type="entry name" value="Anticodon-bd_dom_sf"/>
</dbReference>
<evidence type="ECO:0000256" key="4">
    <source>
        <dbReference type="ARBA" id="ARBA00022741"/>
    </source>
</evidence>
<dbReference type="Pfam" id="PF03129">
    <property type="entry name" value="HGTP_anticodon"/>
    <property type="match status" value="1"/>
</dbReference>
<gene>
    <name evidence="10" type="primary">LOC115740071</name>
</gene>
<evidence type="ECO:0000256" key="6">
    <source>
        <dbReference type="ARBA" id="ARBA00022917"/>
    </source>
</evidence>
<dbReference type="NCBIfam" id="TIGR00389">
    <property type="entry name" value="glyS_dimeric"/>
    <property type="match status" value="1"/>
</dbReference>
<accession>A0A8B8P5X4</accession>
<dbReference type="SUPFAM" id="SSF55681">
    <property type="entry name" value="Class II aaRS and biotin synthetases"/>
    <property type="match status" value="1"/>
</dbReference>
<dbReference type="Gene3D" id="3.30.40.230">
    <property type="match status" value="1"/>
</dbReference>
<dbReference type="SUPFAM" id="SSF52954">
    <property type="entry name" value="Class II aaRS ABD-related"/>
    <property type="match status" value="1"/>
</dbReference>
<dbReference type="InterPro" id="IPR002315">
    <property type="entry name" value="tRNA-synt_gly"/>
</dbReference>
<name>A0A8B8P5X4_9MYRT</name>
<keyword evidence="3" id="KW-0436">Ligase</keyword>
<keyword evidence="4" id="KW-0547">Nucleotide-binding</keyword>
<keyword evidence="7" id="KW-0030">Aminoacyl-tRNA synthetase</keyword>
<evidence type="ECO:0000256" key="7">
    <source>
        <dbReference type="ARBA" id="ARBA00023146"/>
    </source>
</evidence>
<feature type="domain" description="Anticodon-binding" evidence="8">
    <location>
        <begin position="514"/>
        <end position="599"/>
    </location>
</feature>
<dbReference type="AlphaFoldDB" id="A0A8B8P5X4"/>
<evidence type="ECO:0000256" key="1">
    <source>
        <dbReference type="ARBA" id="ARBA00004496"/>
    </source>
</evidence>
<dbReference type="InterPro" id="IPR027031">
    <property type="entry name" value="Gly-tRNA_synthase/POLG2"/>
</dbReference>